<dbReference type="InterPro" id="IPR011102">
    <property type="entry name" value="Sig_transdc_His_kinase_HWE"/>
</dbReference>
<dbReference type="InterPro" id="IPR007895">
    <property type="entry name" value="MASE1"/>
</dbReference>
<dbReference type="GO" id="GO:0004673">
    <property type="term" value="F:protein histidine kinase activity"/>
    <property type="evidence" value="ECO:0007669"/>
    <property type="project" value="UniProtKB-EC"/>
</dbReference>
<keyword evidence="13 14" id="KW-0472">Membrane</keyword>
<dbReference type="Pfam" id="PF13426">
    <property type="entry name" value="PAS_9"/>
    <property type="match status" value="1"/>
</dbReference>
<dbReference type="AlphaFoldDB" id="A0A231V2Y8"/>
<dbReference type="EC" id="2.7.13.3" evidence="3"/>
<feature type="transmembrane region" description="Helical" evidence="14">
    <location>
        <begin position="251"/>
        <end position="268"/>
    </location>
</feature>
<evidence type="ECO:0000256" key="10">
    <source>
        <dbReference type="ARBA" id="ARBA00022777"/>
    </source>
</evidence>
<comment type="subcellular location">
    <subcellularLocation>
        <location evidence="2">Cell membrane</location>
        <topology evidence="2">Multi-pass membrane protein</topology>
    </subcellularLocation>
</comment>
<feature type="transmembrane region" description="Helical" evidence="14">
    <location>
        <begin position="135"/>
        <end position="157"/>
    </location>
</feature>
<evidence type="ECO:0000256" key="13">
    <source>
        <dbReference type="ARBA" id="ARBA00023136"/>
    </source>
</evidence>
<keyword evidence="10" id="KW-0418">Kinase</keyword>
<evidence type="ECO:0000259" key="15">
    <source>
        <dbReference type="SMART" id="SM00911"/>
    </source>
</evidence>
<feature type="domain" description="Signal transduction histidine kinase HWE region" evidence="15">
    <location>
        <begin position="698"/>
        <end position="779"/>
    </location>
</feature>
<dbReference type="Pfam" id="PF07536">
    <property type="entry name" value="HWE_HK"/>
    <property type="match status" value="1"/>
</dbReference>
<dbReference type="GO" id="GO:0005524">
    <property type="term" value="F:ATP binding"/>
    <property type="evidence" value="ECO:0007669"/>
    <property type="project" value="UniProtKB-KW"/>
</dbReference>
<organism evidence="16 17">
    <name type="scientific">Notoacmeibacter marinus</name>
    <dbReference type="NCBI Taxonomy" id="1876515"/>
    <lineage>
        <taxon>Bacteria</taxon>
        <taxon>Pseudomonadati</taxon>
        <taxon>Pseudomonadota</taxon>
        <taxon>Alphaproteobacteria</taxon>
        <taxon>Hyphomicrobiales</taxon>
        <taxon>Notoacmeibacteraceae</taxon>
        <taxon>Notoacmeibacter</taxon>
    </lineage>
</organism>
<feature type="transmembrane region" description="Helical" evidence="14">
    <location>
        <begin position="203"/>
        <end position="220"/>
    </location>
</feature>
<feature type="transmembrane region" description="Helical" evidence="14">
    <location>
        <begin position="288"/>
        <end position="304"/>
    </location>
</feature>
<feature type="transmembrane region" description="Helical" evidence="14">
    <location>
        <begin position="169"/>
        <end position="191"/>
    </location>
</feature>
<dbReference type="PANTHER" id="PTHR41523:SF8">
    <property type="entry name" value="ETHYLENE RESPONSE SENSOR PROTEIN"/>
    <property type="match status" value="1"/>
</dbReference>
<reference evidence="17" key="1">
    <citation type="journal article" date="2017" name="Int. J. Syst. Evol. Microbiol.">
        <title>Notoacmeibacter marinus gen. nov., sp. nov., isolated from the gut of a limpet and proposal of Notoacmeibacteraceae fam. nov. in the order Rhizobiales of the class Alphaproteobacteria.</title>
        <authorList>
            <person name="Huang Z."/>
            <person name="Guo F."/>
            <person name="Lai Q."/>
        </authorList>
    </citation>
    <scope>NUCLEOTIDE SEQUENCE [LARGE SCALE GENOMIC DNA]</scope>
    <source>
        <strain evidence="17">XMTR2A4</strain>
    </source>
</reference>
<keyword evidence="11" id="KW-0067">ATP-binding</keyword>
<evidence type="ECO:0000256" key="2">
    <source>
        <dbReference type="ARBA" id="ARBA00004651"/>
    </source>
</evidence>
<dbReference type="InterPro" id="IPR035965">
    <property type="entry name" value="PAS-like_dom_sf"/>
</dbReference>
<name>A0A231V2Y8_9HYPH</name>
<dbReference type="InterPro" id="IPR000014">
    <property type="entry name" value="PAS"/>
</dbReference>
<evidence type="ECO:0000256" key="3">
    <source>
        <dbReference type="ARBA" id="ARBA00012438"/>
    </source>
</evidence>
<keyword evidence="5" id="KW-1003">Cell membrane</keyword>
<feature type="transmembrane region" description="Helical" evidence="14">
    <location>
        <begin position="29"/>
        <end position="51"/>
    </location>
</feature>
<dbReference type="InterPro" id="IPR036890">
    <property type="entry name" value="HATPase_C_sf"/>
</dbReference>
<evidence type="ECO:0000313" key="17">
    <source>
        <dbReference type="Proteomes" id="UP000215405"/>
    </source>
</evidence>
<evidence type="ECO:0000256" key="14">
    <source>
        <dbReference type="SAM" id="Phobius"/>
    </source>
</evidence>
<evidence type="ECO:0000256" key="6">
    <source>
        <dbReference type="ARBA" id="ARBA00022553"/>
    </source>
</evidence>
<evidence type="ECO:0000256" key="12">
    <source>
        <dbReference type="ARBA" id="ARBA00022989"/>
    </source>
</evidence>
<evidence type="ECO:0000256" key="1">
    <source>
        <dbReference type="ARBA" id="ARBA00000085"/>
    </source>
</evidence>
<gene>
    <name evidence="16" type="ORF">B7H23_06420</name>
</gene>
<dbReference type="Proteomes" id="UP000215405">
    <property type="component" value="Unassembled WGS sequence"/>
</dbReference>
<evidence type="ECO:0000256" key="8">
    <source>
        <dbReference type="ARBA" id="ARBA00022692"/>
    </source>
</evidence>
<comment type="catalytic activity">
    <reaction evidence="1">
        <text>ATP + protein L-histidine = ADP + protein N-phospho-L-histidine.</text>
        <dbReference type="EC" id="2.7.13.3"/>
    </reaction>
</comment>
<dbReference type="Gene3D" id="3.30.565.10">
    <property type="entry name" value="Histidine kinase-like ATPase, C-terminal domain"/>
    <property type="match status" value="1"/>
</dbReference>
<keyword evidence="9" id="KW-0547">Nucleotide-binding</keyword>
<dbReference type="SUPFAM" id="SSF55785">
    <property type="entry name" value="PYP-like sensor domain (PAS domain)"/>
    <property type="match status" value="2"/>
</dbReference>
<evidence type="ECO:0000313" key="16">
    <source>
        <dbReference type="EMBL" id="OXT02524.1"/>
    </source>
</evidence>
<dbReference type="Gene3D" id="3.30.450.20">
    <property type="entry name" value="PAS domain"/>
    <property type="match status" value="3"/>
</dbReference>
<evidence type="ECO:0000256" key="5">
    <source>
        <dbReference type="ARBA" id="ARBA00022475"/>
    </source>
</evidence>
<accession>A0A231V2Y8</accession>
<feature type="transmembrane region" description="Helical" evidence="14">
    <location>
        <begin position="63"/>
        <end position="90"/>
    </location>
</feature>
<keyword evidence="17" id="KW-1185">Reference proteome</keyword>
<dbReference type="SMART" id="SM00911">
    <property type="entry name" value="HWE_HK"/>
    <property type="match status" value="1"/>
</dbReference>
<sequence>MFAMDLAGFMDYRLTGNILGELHQRRLGLLPANVVAFLFFFTASGGVLYLSDRTDTFAPIWPAAGVALAMISLFGYRVVPSLFLASLLALRFFAGNLALGEMLVIAAVDVAGPMAGVAAARLIGVRDPFERVSSLLLFLLVAGIPSALATVGTSLIVETQNGHLPADRWHDLGLVLLLGQLVGIVTIWPLLESWWRYGVPQRPGLLVLIVALIVSATSVLLLTDSIYLRFIHVAPLIIWASLAYDVRGASLAVALVGLLYSVNLIWQADTVMGVDMVQGRTAFLQQQLFIVGAIALVVGVIDYSRQKKQQDRLSLAADAAGLGFFEANLKTGVMLVDERIRQVLDLPASNQPIRIISFLNQLNPDDAVALRPILLHDDQSDGTTFTVEPRIDDKATALPRWVSINGRIAHERRSMGATRIMARGSVRDITERKRVERRVRQHERLLRGILDSLAAWVAVVGPDGTVVETNEGDFVRTDRSMTGLLGTKIWNETWWDGSADAASMVREAVQAATRDGETSRFDIRMSGPDGQSFEAFWIDLQIAPLQGAPITGSVVLSGIDITSRRAAEKLSRSLGDIVDATPDYVAFGTPDGSVSFLNPGGRRLLSEGRDRSDAHDPVPDEAPNLFANLTDDQRDTLFTDGFWMGENTLELANGRRIPVSQVLIAHKDDGVVTSLSTIMRDMTEQQRSVERQSLLMRELSHRVKNTLAVIQGMARQTLRTADSPQNFADSFMGRIASLSASHALLTERDWSAPSLREVIHSQLRPLLGADRSIEISGPVVLLPAETATQFGLVIHELGTNAIKHGALASDEGALSITWTMGDRRRLHFVWKEKHSPSQSCDESDTTGFGTRLLQMTAIGLERRFEADGLRVIFDLELPDSAERLVDPATSRQ</sequence>
<evidence type="ECO:0000256" key="4">
    <source>
        <dbReference type="ARBA" id="ARBA00021740"/>
    </source>
</evidence>
<keyword evidence="7" id="KW-0808">Transferase</keyword>
<proteinExistence type="predicted"/>
<evidence type="ECO:0000256" key="9">
    <source>
        <dbReference type="ARBA" id="ARBA00022741"/>
    </source>
</evidence>
<dbReference type="EMBL" id="NBYO01000001">
    <property type="protein sequence ID" value="OXT02524.1"/>
    <property type="molecule type" value="Genomic_DNA"/>
</dbReference>
<keyword evidence="8 14" id="KW-0812">Transmembrane</keyword>
<comment type="caution">
    <text evidence="16">The sequence shown here is derived from an EMBL/GenBank/DDBJ whole genome shotgun (WGS) entry which is preliminary data.</text>
</comment>
<dbReference type="PANTHER" id="PTHR41523">
    <property type="entry name" value="TWO-COMPONENT SYSTEM SENSOR PROTEIN"/>
    <property type="match status" value="1"/>
</dbReference>
<keyword evidence="12 14" id="KW-1133">Transmembrane helix</keyword>
<dbReference type="GO" id="GO:0005886">
    <property type="term" value="C:plasma membrane"/>
    <property type="evidence" value="ECO:0007669"/>
    <property type="project" value="UniProtKB-SubCell"/>
</dbReference>
<evidence type="ECO:0000256" key="11">
    <source>
        <dbReference type="ARBA" id="ARBA00022840"/>
    </source>
</evidence>
<evidence type="ECO:0000256" key="7">
    <source>
        <dbReference type="ARBA" id="ARBA00022679"/>
    </source>
</evidence>
<feature type="transmembrane region" description="Helical" evidence="14">
    <location>
        <begin position="102"/>
        <end position="123"/>
    </location>
</feature>
<dbReference type="Pfam" id="PF05231">
    <property type="entry name" value="MASE1"/>
    <property type="match status" value="1"/>
</dbReference>
<keyword evidence="6" id="KW-0597">Phosphoprotein</keyword>
<protein>
    <recommendedName>
        <fullName evidence="4">Blue-light-activated histidine kinase</fullName>
        <ecNumber evidence="3">2.7.13.3</ecNumber>
    </recommendedName>
</protein>